<dbReference type="Pfam" id="PF03551">
    <property type="entry name" value="PadR"/>
    <property type="match status" value="1"/>
</dbReference>
<dbReference type="PANTHER" id="PTHR33169:SF24">
    <property type="entry name" value="TRANSCRIPTIONAL REGULATOR, PADR FAMILY"/>
    <property type="match status" value="1"/>
</dbReference>
<evidence type="ECO:0000313" key="3">
    <source>
        <dbReference type="Proteomes" id="UP000016511"/>
    </source>
</evidence>
<dbReference type="GeneID" id="92837507"/>
<feature type="domain" description="Transcription regulator PadR N-terminal" evidence="1">
    <location>
        <begin position="14"/>
        <end position="82"/>
    </location>
</feature>
<dbReference type="InterPro" id="IPR036388">
    <property type="entry name" value="WH-like_DNA-bd_sf"/>
</dbReference>
<name>U1WU03_ANEAE</name>
<dbReference type="SUPFAM" id="SSF46785">
    <property type="entry name" value="Winged helix' DNA-binding domain"/>
    <property type="match status" value="1"/>
</dbReference>
<dbReference type="RefSeq" id="WP_021619379.1">
    <property type="nucleotide sequence ID" value="NZ_KE952677.1"/>
</dbReference>
<proteinExistence type="predicted"/>
<reference evidence="2 3" key="1">
    <citation type="submission" date="2013-08" db="EMBL/GenBank/DDBJ databases">
        <authorList>
            <person name="Weinstock G."/>
            <person name="Sodergren E."/>
            <person name="Wylie T."/>
            <person name="Fulton L."/>
            <person name="Fulton R."/>
            <person name="Fronick C."/>
            <person name="O'Laughlin M."/>
            <person name="Godfrey J."/>
            <person name="Miner T."/>
            <person name="Herter B."/>
            <person name="Appelbaum E."/>
            <person name="Cordes M."/>
            <person name="Lek S."/>
            <person name="Wollam A."/>
            <person name="Pepin K.H."/>
            <person name="Palsikar V.B."/>
            <person name="Mitreva M."/>
            <person name="Wilson R.K."/>
        </authorList>
    </citation>
    <scope>NUCLEOTIDE SEQUENCE [LARGE SCALE GENOMIC DNA]</scope>
    <source>
        <strain evidence="2 3">ATCC 12856</strain>
    </source>
</reference>
<dbReference type="EMBL" id="AWSJ01000347">
    <property type="protein sequence ID" value="ERI05718.1"/>
    <property type="molecule type" value="Genomic_DNA"/>
</dbReference>
<dbReference type="InterPro" id="IPR052509">
    <property type="entry name" value="Metal_resp_DNA-bind_regulator"/>
</dbReference>
<dbReference type="Proteomes" id="UP000016511">
    <property type="component" value="Unassembled WGS sequence"/>
</dbReference>
<evidence type="ECO:0000259" key="1">
    <source>
        <dbReference type="Pfam" id="PF03551"/>
    </source>
</evidence>
<gene>
    <name evidence="2" type="ORF">HMPREF0083_05565</name>
</gene>
<dbReference type="STRING" id="649747.HMPREF0083_05565"/>
<dbReference type="PATRIC" id="fig|649747.3.peg.5001"/>
<comment type="caution">
    <text evidence="2">The sequence shown here is derived from an EMBL/GenBank/DDBJ whole genome shotgun (WGS) entry which is preliminary data.</text>
</comment>
<organism evidence="2 3">
    <name type="scientific">Aneurinibacillus aneurinilyticus ATCC 12856</name>
    <dbReference type="NCBI Taxonomy" id="649747"/>
    <lineage>
        <taxon>Bacteria</taxon>
        <taxon>Bacillati</taxon>
        <taxon>Bacillota</taxon>
        <taxon>Bacilli</taxon>
        <taxon>Bacillales</taxon>
        <taxon>Paenibacillaceae</taxon>
        <taxon>Aneurinibacillus group</taxon>
        <taxon>Aneurinibacillus</taxon>
    </lineage>
</organism>
<dbReference type="HOGENOM" id="CLU_063440_3_1_9"/>
<accession>U1WU03</accession>
<protein>
    <submittedName>
        <fullName evidence="2">Transcriptional regulator, PadR family</fullName>
    </submittedName>
</protein>
<dbReference type="InterPro" id="IPR005149">
    <property type="entry name" value="Tscrpt_reg_PadR_N"/>
</dbReference>
<dbReference type="InterPro" id="IPR036390">
    <property type="entry name" value="WH_DNA-bd_sf"/>
</dbReference>
<evidence type="ECO:0000313" key="2">
    <source>
        <dbReference type="EMBL" id="ERI05718.1"/>
    </source>
</evidence>
<sequence>MNIQFKKGVLELCVLVLIDEKDQYGYELAQNISKHVEIAEGSLYPLLRRLQKEEYLLTYLKESSEGPPRKYYQITSLGKKYMMELILEWNKFSQGVNQLIREVKISE</sequence>
<dbReference type="Gene3D" id="1.10.10.10">
    <property type="entry name" value="Winged helix-like DNA-binding domain superfamily/Winged helix DNA-binding domain"/>
    <property type="match status" value="1"/>
</dbReference>
<dbReference type="PANTHER" id="PTHR33169">
    <property type="entry name" value="PADR-FAMILY TRANSCRIPTIONAL REGULATOR"/>
    <property type="match status" value="1"/>
</dbReference>
<dbReference type="AlphaFoldDB" id="U1WU03"/>
<keyword evidence="3" id="KW-1185">Reference proteome</keyword>
<dbReference type="eggNOG" id="COG1695">
    <property type="taxonomic scope" value="Bacteria"/>
</dbReference>